<keyword evidence="1" id="KW-0472">Membrane</keyword>
<feature type="transmembrane region" description="Helical" evidence="1">
    <location>
        <begin position="186"/>
        <end position="210"/>
    </location>
</feature>
<dbReference type="AlphaFoldDB" id="A0A1M6Z7L8"/>
<dbReference type="RefSeq" id="WP_073306266.1">
    <property type="nucleotide sequence ID" value="NZ_FRAW01000054.1"/>
</dbReference>
<feature type="transmembrane region" description="Helical" evidence="1">
    <location>
        <begin position="97"/>
        <end position="117"/>
    </location>
</feature>
<dbReference type="EMBL" id="FRAW01000054">
    <property type="protein sequence ID" value="SHL26456.1"/>
    <property type="molecule type" value="Genomic_DNA"/>
</dbReference>
<organism evidence="2 3">
    <name type="scientific">Fibrobacter intestinalis</name>
    <dbReference type="NCBI Taxonomy" id="28122"/>
    <lineage>
        <taxon>Bacteria</taxon>
        <taxon>Pseudomonadati</taxon>
        <taxon>Fibrobacterota</taxon>
        <taxon>Fibrobacteria</taxon>
        <taxon>Fibrobacterales</taxon>
        <taxon>Fibrobacteraceae</taxon>
        <taxon>Fibrobacter</taxon>
    </lineage>
</organism>
<gene>
    <name evidence="2" type="ORF">SAMN05720469_15411</name>
</gene>
<keyword evidence="3" id="KW-1185">Reference proteome</keyword>
<evidence type="ECO:0000313" key="3">
    <source>
        <dbReference type="Proteomes" id="UP000184275"/>
    </source>
</evidence>
<protein>
    <submittedName>
        <fullName evidence="2">Uncharacterized protein</fullName>
    </submittedName>
</protein>
<keyword evidence="1" id="KW-0812">Transmembrane</keyword>
<feature type="transmembrane region" description="Helical" evidence="1">
    <location>
        <begin position="16"/>
        <end position="35"/>
    </location>
</feature>
<name>A0A1M6Z7L8_9BACT</name>
<evidence type="ECO:0000313" key="2">
    <source>
        <dbReference type="EMBL" id="SHL26456.1"/>
    </source>
</evidence>
<proteinExistence type="predicted"/>
<evidence type="ECO:0000256" key="1">
    <source>
        <dbReference type="SAM" id="Phobius"/>
    </source>
</evidence>
<sequence length="224" mass="24818">MDLRKKASAIQLLGEWILRLRLIFVLAFAVLYVIFARDFSAIFAYAHSAGDSLLAYFGLTFAGMPDFLREWGAFLAAGLVFLFLLAFLFVPIAFFKALLPALLVAVFWTAISAQIQLPPAEYAAFLLVDALGILLAAIFAGSLLKKGTPVSGARMGAFCRMFFPVLALHLIIGGVCGYFFRHEPLPVWILFPLISLLLFLFAEFPMFTFAPMGKMRAAQRTMDL</sequence>
<feature type="transmembrane region" description="Helical" evidence="1">
    <location>
        <begin position="123"/>
        <end position="145"/>
    </location>
</feature>
<keyword evidence="1" id="KW-1133">Transmembrane helix</keyword>
<feature type="transmembrane region" description="Helical" evidence="1">
    <location>
        <begin position="157"/>
        <end position="180"/>
    </location>
</feature>
<accession>A0A1M6Z7L8</accession>
<reference evidence="3" key="1">
    <citation type="submission" date="2016-11" db="EMBL/GenBank/DDBJ databases">
        <authorList>
            <person name="Varghese N."/>
            <person name="Submissions S."/>
        </authorList>
    </citation>
    <scope>NUCLEOTIDE SEQUENCE [LARGE SCALE GENOMIC DNA]</scope>
    <source>
        <strain evidence="3">UWOS</strain>
    </source>
</reference>
<feature type="transmembrane region" description="Helical" evidence="1">
    <location>
        <begin position="71"/>
        <end position="90"/>
    </location>
</feature>
<dbReference type="Proteomes" id="UP000184275">
    <property type="component" value="Unassembled WGS sequence"/>
</dbReference>